<dbReference type="GO" id="GO:0042555">
    <property type="term" value="C:MCM complex"/>
    <property type="evidence" value="ECO:0007669"/>
    <property type="project" value="TreeGrafter"/>
</dbReference>
<dbReference type="SMART" id="SM00350">
    <property type="entry name" value="MCM"/>
    <property type="match status" value="1"/>
</dbReference>
<dbReference type="RefSeq" id="XP_005539141.1">
    <property type="nucleotide sequence ID" value="XM_005539084.1"/>
</dbReference>
<dbReference type="AlphaFoldDB" id="M1V7H5"/>
<evidence type="ECO:0000256" key="9">
    <source>
        <dbReference type="RuleBase" id="RU004070"/>
    </source>
</evidence>
<dbReference type="PANTHER" id="PTHR11630">
    <property type="entry name" value="DNA REPLICATION LICENSING FACTOR MCM FAMILY MEMBER"/>
    <property type="match status" value="1"/>
</dbReference>
<keyword evidence="7" id="KW-0539">Nucleus</keyword>
<comment type="subcellular location">
    <subcellularLocation>
        <location evidence="1">Nucleus</location>
    </subcellularLocation>
</comment>
<dbReference type="Pfam" id="PF17855">
    <property type="entry name" value="MCM_lid"/>
    <property type="match status" value="1"/>
</dbReference>
<dbReference type="SUPFAM" id="SSF50249">
    <property type="entry name" value="Nucleic acid-binding proteins"/>
    <property type="match status" value="1"/>
</dbReference>
<dbReference type="Pfam" id="PF00493">
    <property type="entry name" value="MCM"/>
    <property type="match status" value="1"/>
</dbReference>
<evidence type="ECO:0000256" key="2">
    <source>
        <dbReference type="ARBA" id="ARBA00008010"/>
    </source>
</evidence>
<dbReference type="InterPro" id="IPR031327">
    <property type="entry name" value="MCM"/>
</dbReference>
<dbReference type="Gene3D" id="2.20.28.10">
    <property type="match status" value="1"/>
</dbReference>
<feature type="region of interest" description="Disordered" evidence="10">
    <location>
        <begin position="748"/>
        <end position="768"/>
    </location>
</feature>
<dbReference type="PRINTS" id="PR01657">
    <property type="entry name" value="MCMFAMILY"/>
</dbReference>
<dbReference type="Pfam" id="PF25051">
    <property type="entry name" value="WHD_MCM8"/>
    <property type="match status" value="1"/>
</dbReference>
<keyword evidence="13" id="KW-1185">Reference proteome</keyword>
<dbReference type="eggNOG" id="KOG0480">
    <property type="taxonomic scope" value="Eukaryota"/>
</dbReference>
<dbReference type="EMBL" id="AP006502">
    <property type="protein sequence ID" value="BAM83105.1"/>
    <property type="molecule type" value="Genomic_DNA"/>
</dbReference>
<dbReference type="PROSITE" id="PS50051">
    <property type="entry name" value="MCM_2"/>
    <property type="match status" value="1"/>
</dbReference>
<name>M1V7H5_CYAM1</name>
<protein>
    <recommendedName>
        <fullName evidence="3">DNA helicase</fullName>
        <ecNumber evidence="3">3.6.4.12</ecNumber>
    </recommendedName>
    <alternativeName>
        <fullName evidence="8">Minichromosome maintenance 8</fullName>
    </alternativeName>
</protein>
<dbReference type="OMA" id="THTVDWQ"/>
<feature type="domain" description="MCM C-terminal AAA(+) ATPase" evidence="11">
    <location>
        <begin position="490"/>
        <end position="732"/>
    </location>
</feature>
<dbReference type="Proteomes" id="UP000007014">
    <property type="component" value="Chromosome 20"/>
</dbReference>
<evidence type="ECO:0000256" key="6">
    <source>
        <dbReference type="ARBA" id="ARBA00023125"/>
    </source>
</evidence>
<evidence type="ECO:0000256" key="10">
    <source>
        <dbReference type="SAM" id="MobiDB-lite"/>
    </source>
</evidence>
<dbReference type="Gene3D" id="2.40.50.140">
    <property type="entry name" value="Nucleic acid-binding proteins"/>
    <property type="match status" value="1"/>
</dbReference>
<dbReference type="PROSITE" id="PS00847">
    <property type="entry name" value="MCM_1"/>
    <property type="match status" value="1"/>
</dbReference>
<evidence type="ECO:0000313" key="13">
    <source>
        <dbReference type="Proteomes" id="UP000007014"/>
    </source>
</evidence>
<accession>M1V7H5</accession>
<dbReference type="GO" id="GO:0006260">
    <property type="term" value="P:DNA replication"/>
    <property type="evidence" value="ECO:0007669"/>
    <property type="project" value="InterPro"/>
</dbReference>
<dbReference type="InterPro" id="IPR001208">
    <property type="entry name" value="MCM_dom"/>
</dbReference>
<evidence type="ECO:0000259" key="11">
    <source>
        <dbReference type="PROSITE" id="PS50051"/>
    </source>
</evidence>
<keyword evidence="5 9" id="KW-0067">ATP-binding</keyword>
<evidence type="ECO:0000256" key="3">
    <source>
        <dbReference type="ARBA" id="ARBA00012551"/>
    </source>
</evidence>
<organism evidence="12 13">
    <name type="scientific">Cyanidioschyzon merolae (strain NIES-3377 / 10D)</name>
    <name type="common">Unicellular red alga</name>
    <dbReference type="NCBI Taxonomy" id="280699"/>
    <lineage>
        <taxon>Eukaryota</taxon>
        <taxon>Rhodophyta</taxon>
        <taxon>Bangiophyceae</taxon>
        <taxon>Cyanidiales</taxon>
        <taxon>Cyanidiaceae</taxon>
        <taxon>Cyanidioschyzon</taxon>
    </lineage>
</organism>
<dbReference type="PANTHER" id="PTHR11630:SF47">
    <property type="entry name" value="DNA HELICASE MCM8"/>
    <property type="match status" value="1"/>
</dbReference>
<dbReference type="GO" id="GO:0005524">
    <property type="term" value="F:ATP binding"/>
    <property type="evidence" value="ECO:0007669"/>
    <property type="project" value="UniProtKB-KW"/>
</dbReference>
<keyword evidence="4 9" id="KW-0547">Nucleotide-binding</keyword>
<dbReference type="GeneID" id="16997987"/>
<dbReference type="GO" id="GO:0017116">
    <property type="term" value="F:single-stranded DNA helicase activity"/>
    <property type="evidence" value="ECO:0007669"/>
    <property type="project" value="TreeGrafter"/>
</dbReference>
<dbReference type="CDD" id="cd22247">
    <property type="entry name" value="MCM8_WHD"/>
    <property type="match status" value="1"/>
</dbReference>
<gene>
    <name evidence="12" type="ORF">CYME_CMT087C</name>
</gene>
<dbReference type="HOGENOM" id="CLU_000995_7_2_1"/>
<reference evidence="12 13" key="2">
    <citation type="journal article" date="2007" name="BMC Biol.">
        <title>A 100%-complete sequence reveals unusually simple genomic features in the hot-spring red alga Cyanidioschyzon merolae.</title>
        <authorList>
            <person name="Nozaki H."/>
            <person name="Takano H."/>
            <person name="Misumi O."/>
            <person name="Terasawa K."/>
            <person name="Matsuzaki M."/>
            <person name="Maruyama S."/>
            <person name="Nishida K."/>
            <person name="Yagisawa F."/>
            <person name="Yoshida Y."/>
            <person name="Fujiwara T."/>
            <person name="Takio S."/>
            <person name="Tamura K."/>
            <person name="Chung S.J."/>
            <person name="Nakamura S."/>
            <person name="Kuroiwa H."/>
            <person name="Tanaka K."/>
            <person name="Sato N."/>
            <person name="Kuroiwa T."/>
        </authorList>
    </citation>
    <scope>NUCLEOTIDE SEQUENCE [LARGE SCALE GENOMIC DNA]</scope>
    <source>
        <strain evidence="12 13">10D</strain>
    </source>
</reference>
<dbReference type="EC" id="3.6.4.12" evidence="3"/>
<dbReference type="InterPro" id="IPR012340">
    <property type="entry name" value="NA-bd_OB-fold"/>
</dbReference>
<dbReference type="SUPFAM" id="SSF52540">
    <property type="entry name" value="P-loop containing nucleoside triphosphate hydrolases"/>
    <property type="match status" value="1"/>
</dbReference>
<dbReference type="KEGG" id="cme:CYME_CMT087C"/>
<sequence>MQLRFPLGLPEYECYAWADDTDADSNATNRDFRLAITANVVLFLLSQEGQSVATQARCRYEQTAAAVGIPSLGQALESVRPAPLSSARVNALGPAGNDTGSGSCIVGAAAGLSVFPFESGDESLREKSMDATDRWQRLSAETDGDMQRCRVFMDTIDEISVPVEHTLLVRSPTMSTFADAVIENPEESLNCLGLAIVQVVKIHAWVRADHLHALGSCPQQYLDLIGEHLAAVRLPRAVVRLQGLRDQTDFSELRAHAVGRLVGIRGTVIRMSSIRPQLSSISVACATCGKSQRVTCPNFQYNPPPHCMASAECKSRVFLPDRCSAVTLDWQRIRLQELSSVGNVADVGGIPRTVECELTYADMLDTVVPGDIVDVVGIVRFLSLDADASRARRGRDHALYQVYLEVISLTPTNDAKEGEQRELAADATTFEAAAPDPATEQDGGQTSQSLRSKGTMVRPAGIGGSRPHADSFTDEDLRCIRGILEHRGHVFEFLVQSLCPLICGHDIIKAALLLGILGGSNRGGTRPVPAIDNVGPAGISMLDSDILSALHASDASEHQQSLEHSVARSDIHVLVVGDPGVGKSQMLRAAAALLPRSVYVCGNTTTNSGLTVTVSRESGSGEYVLEAGALVLADRGICCIDEFDKMSADYQVLLEAMEQQSISVAKAGIVGTLAARASILAAANPIGGHYDKRRTVCENLKMCPALLSRFDLVFVIQDQPDRCRDQRISEHVMATFGGRRQRAAPMRWSLSTESSDGSSPPATNNKAGECSVGVSLWQRLQQSRKWAQKPASTRDLRTYVAFARRFIHPVLSVEAKQILRDFYLLMRRNAHALAGVHGHEALPPVTTRQLESLKRLAQARARAELRSVVSAQDARDVIEIMQCSMLDVYSDERGVLDFSRVGGTSRANDVRRFLLVLHQEANRRQNALFHLDELRQIAQQHHIEHGTDFSQFIDMLNLQGFLLQRSYRTYRLQGNDFAGVATDTGSRRRS</sequence>
<dbReference type="InterPro" id="IPR041562">
    <property type="entry name" value="MCM_lid"/>
</dbReference>
<evidence type="ECO:0000313" key="12">
    <source>
        <dbReference type="EMBL" id="BAM83105.1"/>
    </source>
</evidence>
<dbReference type="Gene3D" id="3.40.50.300">
    <property type="entry name" value="P-loop containing nucleotide triphosphate hydrolases"/>
    <property type="match status" value="1"/>
</dbReference>
<comment type="similarity">
    <text evidence="2 9">Belongs to the MCM family.</text>
</comment>
<dbReference type="OrthoDB" id="422555at2759"/>
<feature type="compositionally biased region" description="Polar residues" evidence="10">
    <location>
        <begin position="749"/>
        <end position="766"/>
    </location>
</feature>
<dbReference type="InterPro" id="IPR018525">
    <property type="entry name" value="MCM_CS"/>
</dbReference>
<dbReference type="Pfam" id="PF17207">
    <property type="entry name" value="MCM_OB"/>
    <property type="match status" value="1"/>
</dbReference>
<dbReference type="SMART" id="SM00382">
    <property type="entry name" value="AAA"/>
    <property type="match status" value="1"/>
</dbReference>
<evidence type="ECO:0000256" key="8">
    <source>
        <dbReference type="ARBA" id="ARBA00042306"/>
    </source>
</evidence>
<evidence type="ECO:0000256" key="4">
    <source>
        <dbReference type="ARBA" id="ARBA00022741"/>
    </source>
</evidence>
<dbReference type="InterPro" id="IPR003593">
    <property type="entry name" value="AAA+_ATPase"/>
</dbReference>
<dbReference type="Gramene" id="CMT087CT">
    <property type="protein sequence ID" value="CMT087CT"/>
    <property type="gene ID" value="CMT087C"/>
</dbReference>
<proteinExistence type="inferred from homology"/>
<dbReference type="InterPro" id="IPR027417">
    <property type="entry name" value="P-loop_NTPase"/>
</dbReference>
<feature type="compositionally biased region" description="Polar residues" evidence="10">
    <location>
        <begin position="442"/>
        <end position="452"/>
    </location>
</feature>
<dbReference type="GO" id="GO:0003697">
    <property type="term" value="F:single-stranded DNA binding"/>
    <property type="evidence" value="ECO:0007669"/>
    <property type="project" value="TreeGrafter"/>
</dbReference>
<evidence type="ECO:0000256" key="7">
    <source>
        <dbReference type="ARBA" id="ARBA00023242"/>
    </source>
</evidence>
<evidence type="ECO:0000256" key="5">
    <source>
        <dbReference type="ARBA" id="ARBA00022840"/>
    </source>
</evidence>
<dbReference type="GO" id="GO:0006310">
    <property type="term" value="P:DNA recombination"/>
    <property type="evidence" value="ECO:0007669"/>
    <property type="project" value="UniProtKB-ARBA"/>
</dbReference>
<dbReference type="STRING" id="280699.M1V7H5"/>
<reference evidence="12 13" key="1">
    <citation type="journal article" date="2004" name="Nature">
        <title>Genome sequence of the ultrasmall unicellular red alga Cyanidioschyzon merolae 10D.</title>
        <authorList>
            <person name="Matsuzaki M."/>
            <person name="Misumi O."/>
            <person name="Shin-i T."/>
            <person name="Maruyama S."/>
            <person name="Takahara M."/>
            <person name="Miyagishima S."/>
            <person name="Mori T."/>
            <person name="Nishida K."/>
            <person name="Yagisawa F."/>
            <person name="Nishida K."/>
            <person name="Yoshida Y."/>
            <person name="Nishimura Y."/>
            <person name="Nakao S."/>
            <person name="Kobayashi T."/>
            <person name="Momoyama Y."/>
            <person name="Higashiyama T."/>
            <person name="Minoda A."/>
            <person name="Sano M."/>
            <person name="Nomoto H."/>
            <person name="Oishi K."/>
            <person name="Hayashi H."/>
            <person name="Ohta F."/>
            <person name="Nishizaka S."/>
            <person name="Haga S."/>
            <person name="Miura S."/>
            <person name="Morishita T."/>
            <person name="Kabeya Y."/>
            <person name="Terasawa K."/>
            <person name="Suzuki Y."/>
            <person name="Ishii Y."/>
            <person name="Asakawa S."/>
            <person name="Takano H."/>
            <person name="Ohta N."/>
            <person name="Kuroiwa H."/>
            <person name="Tanaka K."/>
            <person name="Shimizu N."/>
            <person name="Sugano S."/>
            <person name="Sato N."/>
            <person name="Nozaki H."/>
            <person name="Ogasawara N."/>
            <person name="Kohara Y."/>
            <person name="Kuroiwa T."/>
        </authorList>
    </citation>
    <scope>NUCLEOTIDE SEQUENCE [LARGE SCALE GENOMIC DNA]</scope>
    <source>
        <strain evidence="12 13">10D</strain>
    </source>
</reference>
<feature type="region of interest" description="Disordered" evidence="10">
    <location>
        <begin position="432"/>
        <end position="469"/>
    </location>
</feature>
<evidence type="ECO:0000256" key="1">
    <source>
        <dbReference type="ARBA" id="ARBA00004123"/>
    </source>
</evidence>
<keyword evidence="6 9" id="KW-0238">DNA-binding</keyword>
<dbReference type="InterPro" id="IPR056875">
    <property type="entry name" value="MCM8/REC_WHD"/>
</dbReference>
<dbReference type="GO" id="GO:0005634">
    <property type="term" value="C:nucleus"/>
    <property type="evidence" value="ECO:0007669"/>
    <property type="project" value="UniProtKB-SubCell"/>
</dbReference>
<dbReference type="InterPro" id="IPR033762">
    <property type="entry name" value="MCM_OB"/>
</dbReference>